<comment type="catalytic activity">
    <reaction evidence="12 13">
        <text>tRNA(Thr) + L-threonine + ATP = L-threonyl-tRNA(Thr) + AMP + diphosphate + H(+)</text>
        <dbReference type="Rhea" id="RHEA:24624"/>
        <dbReference type="Rhea" id="RHEA-COMP:9670"/>
        <dbReference type="Rhea" id="RHEA-COMP:9704"/>
        <dbReference type="ChEBI" id="CHEBI:15378"/>
        <dbReference type="ChEBI" id="CHEBI:30616"/>
        <dbReference type="ChEBI" id="CHEBI:33019"/>
        <dbReference type="ChEBI" id="CHEBI:57926"/>
        <dbReference type="ChEBI" id="CHEBI:78442"/>
        <dbReference type="ChEBI" id="CHEBI:78534"/>
        <dbReference type="ChEBI" id="CHEBI:456215"/>
        <dbReference type="EC" id="6.1.1.3"/>
    </reaction>
</comment>
<dbReference type="InterPro" id="IPR004095">
    <property type="entry name" value="TGS"/>
</dbReference>
<dbReference type="SUPFAM" id="SSF81271">
    <property type="entry name" value="TGS-like"/>
    <property type="match status" value="1"/>
</dbReference>
<comment type="caution">
    <text evidence="16">The sequence shown here is derived from an EMBL/GenBank/DDBJ whole genome shotgun (WGS) entry which is preliminary data.</text>
</comment>
<comment type="cofactor">
    <cofactor evidence="13">
        <name>Zn(2+)</name>
        <dbReference type="ChEBI" id="CHEBI:29105"/>
    </cofactor>
    <text evidence="13">Binds 1 zinc ion per subunit.</text>
</comment>
<dbReference type="GO" id="GO:0005524">
    <property type="term" value="F:ATP binding"/>
    <property type="evidence" value="ECO:0007669"/>
    <property type="project" value="UniProtKB-UniRule"/>
</dbReference>
<keyword evidence="8 13" id="KW-0067">ATP-binding</keyword>
<feature type="domain" description="TGS" evidence="15">
    <location>
        <begin position="1"/>
        <end position="65"/>
    </location>
</feature>
<evidence type="ECO:0000313" key="17">
    <source>
        <dbReference type="Proteomes" id="UP000702544"/>
    </source>
</evidence>
<dbReference type="AlphaFoldDB" id="A0AAE4Z910"/>
<dbReference type="SUPFAM" id="SSF52954">
    <property type="entry name" value="Class II aaRS ABD-related"/>
    <property type="match status" value="1"/>
</dbReference>
<evidence type="ECO:0000256" key="3">
    <source>
        <dbReference type="ARBA" id="ARBA00022555"/>
    </source>
</evidence>
<comment type="subunit">
    <text evidence="13">Homodimer.</text>
</comment>
<dbReference type="SUPFAM" id="SSF55186">
    <property type="entry name" value="ThrRS/AlaRS common domain"/>
    <property type="match status" value="1"/>
</dbReference>
<dbReference type="FunFam" id="3.40.50.800:FF:000001">
    <property type="entry name" value="Threonine--tRNA ligase"/>
    <property type="match status" value="1"/>
</dbReference>
<proteinExistence type="inferred from homology"/>
<dbReference type="InterPro" id="IPR002314">
    <property type="entry name" value="aa-tRNA-synt_IIb"/>
</dbReference>
<evidence type="ECO:0000256" key="2">
    <source>
        <dbReference type="ARBA" id="ARBA00022490"/>
    </source>
</evidence>
<dbReference type="GO" id="GO:0006435">
    <property type="term" value="P:threonyl-tRNA aminoacylation"/>
    <property type="evidence" value="ECO:0007669"/>
    <property type="project" value="UniProtKB-UniRule"/>
</dbReference>
<comment type="subcellular location">
    <subcellularLocation>
        <location evidence="13">Cytoplasm</location>
    </subcellularLocation>
</comment>
<evidence type="ECO:0000256" key="10">
    <source>
        <dbReference type="ARBA" id="ARBA00022917"/>
    </source>
</evidence>
<dbReference type="InterPro" id="IPR012947">
    <property type="entry name" value="tRNA_SAD"/>
</dbReference>
<dbReference type="SUPFAM" id="SSF55681">
    <property type="entry name" value="Class II aaRS and biotin synthetases"/>
    <property type="match status" value="1"/>
</dbReference>
<dbReference type="Gene3D" id="3.30.980.10">
    <property type="entry name" value="Threonyl-trna Synthetase, Chain A, domain 2"/>
    <property type="match status" value="1"/>
</dbReference>
<dbReference type="InterPro" id="IPR012676">
    <property type="entry name" value="TGS-like"/>
</dbReference>
<evidence type="ECO:0000313" key="16">
    <source>
        <dbReference type="EMBL" id="NIR76044.1"/>
    </source>
</evidence>
<dbReference type="Gene3D" id="3.30.930.10">
    <property type="entry name" value="Bira Bifunctional Protein, Domain 2"/>
    <property type="match status" value="1"/>
</dbReference>
<dbReference type="InterPro" id="IPR045864">
    <property type="entry name" value="aa-tRNA-synth_II/BPL/LPL"/>
</dbReference>
<reference evidence="16 17" key="1">
    <citation type="submission" date="2020-01" db="EMBL/GenBank/DDBJ databases">
        <title>Genomes assembled from Gulf of Kutch pelagic sediment metagenomes.</title>
        <authorList>
            <person name="Chandrashekar M."/>
            <person name="Mahajan M.S."/>
            <person name="Dave K.J."/>
            <person name="Vatsa P."/>
            <person name="Nathani N.M."/>
        </authorList>
    </citation>
    <scope>NUCLEOTIDE SEQUENCE [LARGE SCALE GENOMIC DNA]</scope>
    <source>
        <strain evidence="16">KS3-K002</strain>
    </source>
</reference>
<evidence type="ECO:0000256" key="13">
    <source>
        <dbReference type="HAMAP-Rule" id="MF_00184"/>
    </source>
</evidence>
<dbReference type="InterPro" id="IPR002320">
    <property type="entry name" value="Thr-tRNA-ligase_IIa"/>
</dbReference>
<feature type="binding site" evidence="13">
    <location>
        <position position="392"/>
    </location>
    <ligand>
        <name>Zn(2+)</name>
        <dbReference type="ChEBI" id="CHEBI:29105"/>
        <note>catalytic</note>
    </ligand>
</feature>
<keyword evidence="2 13" id="KW-0963">Cytoplasm</keyword>
<dbReference type="InterPro" id="IPR012675">
    <property type="entry name" value="Beta-grasp_dom_sf"/>
</dbReference>
<dbReference type="Gene3D" id="3.10.20.30">
    <property type="match status" value="1"/>
</dbReference>
<sequence>MSAAKLKLELSDGKQVEVEHGISPHDLAQRVNGELADRAIAAKLDGEIVDLDRPLERSGRIEFLFEDDEDQDSLYVLRHSTAHVLATAVRSIWPDAGIGFGPPIADGFYYDFDVDSPFTPEDLEKIEERMKEVVAADEPFERREVERQEARELFSDDPYKLERLEEIPEGETISIYRDGAFVDLCRGPHLPSTGAVKHFKILHSAGAYWRGDERRAMLQRIYGTAFFEKKDLEEHLRRLEEARKRDHRIIGKQLDLFSIQDDVGPGLIQWHPKGAMIQFLLRRFLEDELLKRGYDFVYSPHIAREALFRRSGHLQAYSEVMFPAMESEGEKDNYRLKPMNCPFHMSIYASGQRSYRDLPVRYAEIASDYRNEKSGTLHGMLRVRGLTMDDAHIFCRPDQVEDEIYGMLDLVANIYGTFGLEYRLDFATRPAKRIGSDQVWDEAEDALRAAIERRGLTYAVDPGGGAFYGPKIDVKFVDAIGREWQGATIQLDFVLPERFDLNFVGSDNQKHRPVMIHRAIYGSFERFIGVLIEHFAGAFPLWLAPVQVRLIPVTDDFIDAAREVAVALREAGVRVELDDRSETVSYRIRDGELQKIPYLGVIGQREADAGTVAVRKRGAEKKQVVLPLAEFIEQVTAENRTRALG</sequence>
<dbReference type="InterPro" id="IPR006195">
    <property type="entry name" value="aa-tRNA-synth_II"/>
</dbReference>
<comment type="caution">
    <text evidence="13">Lacks conserved residue(s) required for the propagation of feature annotation.</text>
</comment>
<dbReference type="PANTHER" id="PTHR11451">
    <property type="entry name" value="THREONINE-TRNA LIGASE"/>
    <property type="match status" value="1"/>
</dbReference>
<feature type="binding site" evidence="13">
    <location>
        <position position="341"/>
    </location>
    <ligand>
        <name>Zn(2+)</name>
        <dbReference type="ChEBI" id="CHEBI:29105"/>
        <note>catalytic</note>
    </ligand>
</feature>
<dbReference type="PROSITE" id="PS50862">
    <property type="entry name" value="AA_TRNA_LIGASE_II"/>
    <property type="match status" value="1"/>
</dbReference>
<evidence type="ECO:0000256" key="1">
    <source>
        <dbReference type="ARBA" id="ARBA00008226"/>
    </source>
</evidence>
<protein>
    <recommendedName>
        <fullName evidence="13">Threonine--tRNA ligase</fullName>
        <ecNumber evidence="13">6.1.1.3</ecNumber>
    </recommendedName>
    <alternativeName>
        <fullName evidence="13">Threonyl-tRNA synthetase</fullName>
        <shortName evidence="13">ThrRS</shortName>
    </alternativeName>
</protein>
<dbReference type="FunFam" id="3.30.54.20:FF:000002">
    <property type="entry name" value="Threonine--tRNA ligase"/>
    <property type="match status" value="1"/>
</dbReference>
<dbReference type="SMART" id="SM00863">
    <property type="entry name" value="tRNA_SAD"/>
    <property type="match status" value="1"/>
</dbReference>
<name>A0AAE4Z910_9BACT</name>
<dbReference type="InterPro" id="IPR004154">
    <property type="entry name" value="Anticodon-bd"/>
</dbReference>
<comment type="similarity">
    <text evidence="1 13">Belongs to the class-II aminoacyl-tRNA synthetase family.</text>
</comment>
<dbReference type="Pfam" id="PF03129">
    <property type="entry name" value="HGTP_anticodon"/>
    <property type="match status" value="1"/>
</dbReference>
<evidence type="ECO:0000259" key="15">
    <source>
        <dbReference type="PROSITE" id="PS51880"/>
    </source>
</evidence>
<accession>A0AAE4Z910</accession>
<keyword evidence="11 13" id="KW-0030">Aminoacyl-tRNA synthetase</keyword>
<dbReference type="GO" id="GO:0004829">
    <property type="term" value="F:threonine-tRNA ligase activity"/>
    <property type="evidence" value="ECO:0007669"/>
    <property type="project" value="UniProtKB-UniRule"/>
</dbReference>
<dbReference type="PROSITE" id="PS51880">
    <property type="entry name" value="TGS"/>
    <property type="match status" value="1"/>
</dbReference>
<dbReference type="GO" id="GO:0005737">
    <property type="term" value="C:cytoplasm"/>
    <property type="evidence" value="ECO:0007669"/>
    <property type="project" value="UniProtKB-SubCell"/>
</dbReference>
<dbReference type="InterPro" id="IPR047246">
    <property type="entry name" value="ThrRS_anticodon"/>
</dbReference>
<gene>
    <name evidence="13 16" type="primary">thrS</name>
    <name evidence="16" type="ORF">GWO12_13195</name>
</gene>
<evidence type="ECO:0000259" key="14">
    <source>
        <dbReference type="PROSITE" id="PS50862"/>
    </source>
</evidence>
<dbReference type="FunFam" id="3.30.930.10:FF:000002">
    <property type="entry name" value="Threonine--tRNA ligase"/>
    <property type="match status" value="1"/>
</dbReference>
<dbReference type="PROSITE" id="PS50890">
    <property type="entry name" value="PUA"/>
    <property type="match status" value="1"/>
</dbReference>
<dbReference type="Proteomes" id="UP000702544">
    <property type="component" value="Unassembled WGS sequence"/>
</dbReference>
<dbReference type="CDD" id="cd01667">
    <property type="entry name" value="TGS_ThrRS"/>
    <property type="match status" value="1"/>
</dbReference>
<dbReference type="EMBL" id="JAACAK010000112">
    <property type="protein sequence ID" value="NIR76044.1"/>
    <property type="molecule type" value="Genomic_DNA"/>
</dbReference>
<dbReference type="InterPro" id="IPR033728">
    <property type="entry name" value="ThrRS_core"/>
</dbReference>
<feature type="binding site" evidence="13">
    <location>
        <position position="517"/>
    </location>
    <ligand>
        <name>Zn(2+)</name>
        <dbReference type="ChEBI" id="CHEBI:29105"/>
        <note>catalytic</note>
    </ligand>
</feature>
<keyword evidence="3 13" id="KW-0820">tRNA-binding</keyword>
<dbReference type="FunFam" id="3.30.980.10:FF:000005">
    <property type="entry name" value="Threonyl-tRNA synthetase, mitochondrial"/>
    <property type="match status" value="1"/>
</dbReference>
<keyword evidence="5 13" id="KW-0479">Metal-binding</keyword>
<keyword evidence="10 13" id="KW-0648">Protein biosynthesis</keyword>
<keyword evidence="4 13" id="KW-0436">Ligase</keyword>
<dbReference type="GO" id="GO:0046872">
    <property type="term" value="F:metal ion binding"/>
    <property type="evidence" value="ECO:0007669"/>
    <property type="project" value="UniProtKB-KW"/>
</dbReference>
<evidence type="ECO:0000256" key="9">
    <source>
        <dbReference type="ARBA" id="ARBA00022884"/>
    </source>
</evidence>
<dbReference type="Pfam" id="PF02824">
    <property type="entry name" value="TGS"/>
    <property type="match status" value="1"/>
</dbReference>
<evidence type="ECO:0000256" key="8">
    <source>
        <dbReference type="ARBA" id="ARBA00022840"/>
    </source>
</evidence>
<evidence type="ECO:0000256" key="6">
    <source>
        <dbReference type="ARBA" id="ARBA00022741"/>
    </source>
</evidence>
<dbReference type="GO" id="GO:0000049">
    <property type="term" value="F:tRNA binding"/>
    <property type="evidence" value="ECO:0007669"/>
    <property type="project" value="UniProtKB-KW"/>
</dbReference>
<dbReference type="NCBIfam" id="TIGR00418">
    <property type="entry name" value="thrS"/>
    <property type="match status" value="1"/>
</dbReference>
<organism evidence="16 17">
    <name type="scientific">Candidatus Kutchimonas denitrificans</name>
    <dbReference type="NCBI Taxonomy" id="3056748"/>
    <lineage>
        <taxon>Bacteria</taxon>
        <taxon>Pseudomonadati</taxon>
        <taxon>Gemmatimonadota</taxon>
        <taxon>Gemmatimonadia</taxon>
        <taxon>Candidatus Palauibacterales</taxon>
        <taxon>Candidatus Palauibacteraceae</taxon>
        <taxon>Candidatus Kutchimonas</taxon>
    </lineage>
</organism>
<feature type="domain" description="Aminoacyl-transfer RNA synthetases class-II family profile" evidence="14">
    <location>
        <begin position="246"/>
        <end position="540"/>
    </location>
</feature>
<dbReference type="Gene3D" id="3.30.54.20">
    <property type="match status" value="1"/>
</dbReference>
<dbReference type="EC" id="6.1.1.3" evidence="13"/>
<dbReference type="InterPro" id="IPR018163">
    <property type="entry name" value="Thr/Ala-tRNA-synth_IIc_edit"/>
</dbReference>
<evidence type="ECO:0000256" key="12">
    <source>
        <dbReference type="ARBA" id="ARBA00049515"/>
    </source>
</evidence>
<evidence type="ECO:0000256" key="11">
    <source>
        <dbReference type="ARBA" id="ARBA00023146"/>
    </source>
</evidence>
<evidence type="ECO:0000256" key="7">
    <source>
        <dbReference type="ARBA" id="ARBA00022833"/>
    </source>
</evidence>
<dbReference type="PRINTS" id="PR01047">
    <property type="entry name" value="TRNASYNTHTHR"/>
</dbReference>
<keyword evidence="9 13" id="KW-0694">RNA-binding</keyword>
<dbReference type="Pfam" id="PF07973">
    <property type="entry name" value="tRNA_SAD"/>
    <property type="match status" value="1"/>
</dbReference>
<keyword evidence="7 13" id="KW-0862">Zinc</keyword>
<dbReference type="PANTHER" id="PTHR11451:SF44">
    <property type="entry name" value="THREONINE--TRNA LIGASE, CHLOROPLASTIC_MITOCHONDRIAL 2"/>
    <property type="match status" value="1"/>
</dbReference>
<dbReference type="HAMAP" id="MF_00184">
    <property type="entry name" value="Thr_tRNA_synth"/>
    <property type="match status" value="1"/>
</dbReference>
<evidence type="ECO:0000256" key="4">
    <source>
        <dbReference type="ARBA" id="ARBA00022598"/>
    </source>
</evidence>
<dbReference type="Pfam" id="PF00587">
    <property type="entry name" value="tRNA-synt_2b"/>
    <property type="match status" value="1"/>
</dbReference>
<evidence type="ECO:0000256" key="5">
    <source>
        <dbReference type="ARBA" id="ARBA00022723"/>
    </source>
</evidence>
<dbReference type="CDD" id="cd00771">
    <property type="entry name" value="ThrRS_core"/>
    <property type="match status" value="1"/>
</dbReference>
<dbReference type="CDD" id="cd00860">
    <property type="entry name" value="ThrRS_anticodon"/>
    <property type="match status" value="1"/>
</dbReference>
<keyword evidence="6 13" id="KW-0547">Nucleotide-binding</keyword>
<dbReference type="Gene3D" id="3.40.50.800">
    <property type="entry name" value="Anticodon-binding domain"/>
    <property type="match status" value="1"/>
</dbReference>
<dbReference type="InterPro" id="IPR036621">
    <property type="entry name" value="Anticodon-bd_dom_sf"/>
</dbReference>